<evidence type="ECO:0000313" key="4">
    <source>
        <dbReference type="Proteomes" id="UP000663868"/>
    </source>
</evidence>
<protein>
    <recommendedName>
        <fullName evidence="2">BZIP domain-containing protein</fullName>
    </recommendedName>
</protein>
<reference evidence="3" key="1">
    <citation type="submission" date="2021-02" db="EMBL/GenBank/DDBJ databases">
        <authorList>
            <person name="Nowell W R."/>
        </authorList>
    </citation>
    <scope>NUCLEOTIDE SEQUENCE</scope>
</reference>
<dbReference type="EMBL" id="CAJOBB010004099">
    <property type="protein sequence ID" value="CAF4073951.1"/>
    <property type="molecule type" value="Genomic_DNA"/>
</dbReference>
<evidence type="ECO:0000256" key="1">
    <source>
        <dbReference type="SAM" id="MobiDB-lite"/>
    </source>
</evidence>
<dbReference type="AlphaFoldDB" id="A0A819T6Z6"/>
<dbReference type="SUPFAM" id="SSF57959">
    <property type="entry name" value="Leucine zipper domain"/>
    <property type="match status" value="1"/>
</dbReference>
<organism evidence="3 4">
    <name type="scientific">Adineta steineri</name>
    <dbReference type="NCBI Taxonomy" id="433720"/>
    <lineage>
        <taxon>Eukaryota</taxon>
        <taxon>Metazoa</taxon>
        <taxon>Spiralia</taxon>
        <taxon>Gnathifera</taxon>
        <taxon>Rotifera</taxon>
        <taxon>Eurotatoria</taxon>
        <taxon>Bdelloidea</taxon>
        <taxon>Adinetida</taxon>
        <taxon>Adinetidae</taxon>
        <taxon>Adineta</taxon>
    </lineage>
</organism>
<evidence type="ECO:0000259" key="2">
    <source>
        <dbReference type="Pfam" id="PF07716"/>
    </source>
</evidence>
<dbReference type="Proteomes" id="UP000663868">
    <property type="component" value="Unassembled WGS sequence"/>
</dbReference>
<comment type="caution">
    <text evidence="3">The sequence shown here is derived from an EMBL/GenBank/DDBJ whole genome shotgun (WGS) entry which is preliminary data.</text>
</comment>
<feature type="compositionally biased region" description="Basic and acidic residues" evidence="1">
    <location>
        <begin position="43"/>
        <end position="57"/>
    </location>
</feature>
<name>A0A819T6Z6_9BILA</name>
<feature type="domain" description="BZIP" evidence="2">
    <location>
        <begin position="60"/>
        <end position="97"/>
    </location>
</feature>
<dbReference type="Pfam" id="PF07716">
    <property type="entry name" value="bZIP_2"/>
    <property type="match status" value="1"/>
</dbReference>
<dbReference type="GO" id="GO:0003700">
    <property type="term" value="F:DNA-binding transcription factor activity"/>
    <property type="evidence" value="ECO:0007669"/>
    <property type="project" value="InterPro"/>
</dbReference>
<feature type="region of interest" description="Disordered" evidence="1">
    <location>
        <begin position="38"/>
        <end position="64"/>
    </location>
</feature>
<dbReference type="InterPro" id="IPR046347">
    <property type="entry name" value="bZIP_sf"/>
</dbReference>
<evidence type="ECO:0000313" key="3">
    <source>
        <dbReference type="EMBL" id="CAF4073951.1"/>
    </source>
</evidence>
<sequence>MFSPPVIINDHLYHDTSSSSSSSCSSLDSSQEEFILLNNKSSLEQHRSMPDNNKDPRYYSQQSRVKNRGKDLILETKLIQLANQNEILRAKIDMLTRKFNQKN</sequence>
<gene>
    <name evidence="3" type="ORF">KXQ929_LOCUS32921</name>
</gene>
<accession>A0A819T6Z6</accession>
<dbReference type="InterPro" id="IPR004827">
    <property type="entry name" value="bZIP"/>
</dbReference>
<proteinExistence type="predicted"/>